<gene>
    <name evidence="2" type="ORF">ABB37_07953</name>
</gene>
<reference evidence="2 3" key="1">
    <citation type="submission" date="2015-07" db="EMBL/GenBank/DDBJ databases">
        <title>High-quality genome of monoxenous trypanosomatid Leptomonas pyrrhocoris.</title>
        <authorList>
            <person name="Flegontov P."/>
            <person name="Butenko A."/>
            <person name="Firsov S."/>
            <person name="Vlcek C."/>
            <person name="Logacheva M.D."/>
            <person name="Field M."/>
            <person name="Filatov D."/>
            <person name="Flegontova O."/>
            <person name="Gerasimov E."/>
            <person name="Jackson A.P."/>
            <person name="Kelly S."/>
            <person name="Opperdoes F."/>
            <person name="O'Reilly A."/>
            <person name="Votypka J."/>
            <person name="Yurchenko V."/>
            <person name="Lukes J."/>
        </authorList>
    </citation>
    <scope>NUCLEOTIDE SEQUENCE [LARGE SCALE GENOMIC DNA]</scope>
    <source>
        <strain evidence="2">H10</strain>
    </source>
</reference>
<evidence type="ECO:0000313" key="2">
    <source>
        <dbReference type="EMBL" id="KPA76199.1"/>
    </source>
</evidence>
<sequence length="220" mass="26286">MYPRWVGYRWVTENGGRRECKNWNGINYYISKEGNVCQYPFYEHRAVRLLHVRRIAYARLHYYYYFRDERLGICCYCCCLYPAREPCVFAYVLDLLLVRCTSKGFFFQPSRCVCVCVWSGEEKHCKKGKTKSKRLFSFSMFYFFRCTLYPASTSFFFMFFGLFRLSLLLLRSSSSPPSSIVFFFEALKWLRVISFLSLSLSLYLSLHFLFLLLETRAGSR</sequence>
<feature type="transmembrane region" description="Helical" evidence="1">
    <location>
        <begin position="189"/>
        <end position="213"/>
    </location>
</feature>
<dbReference type="Proteomes" id="UP000037923">
    <property type="component" value="Unassembled WGS sequence"/>
</dbReference>
<keyword evidence="1" id="KW-1133">Transmembrane helix</keyword>
<protein>
    <submittedName>
        <fullName evidence="2">Uncharacterized protein</fullName>
    </submittedName>
</protein>
<keyword evidence="3" id="KW-1185">Reference proteome</keyword>
<dbReference type="RefSeq" id="XP_015654638.1">
    <property type="nucleotide sequence ID" value="XM_015806767.1"/>
</dbReference>
<name>A0A0M9FUG8_LEPPY</name>
<comment type="caution">
    <text evidence="2">The sequence shown here is derived from an EMBL/GenBank/DDBJ whole genome shotgun (WGS) entry which is preliminary data.</text>
</comment>
<keyword evidence="1" id="KW-0472">Membrane</keyword>
<keyword evidence="1" id="KW-0812">Transmembrane</keyword>
<dbReference type="EMBL" id="LGTL01000021">
    <property type="protein sequence ID" value="KPA76199.1"/>
    <property type="molecule type" value="Genomic_DNA"/>
</dbReference>
<feature type="transmembrane region" description="Helical" evidence="1">
    <location>
        <begin position="142"/>
        <end position="169"/>
    </location>
</feature>
<dbReference type="AlphaFoldDB" id="A0A0M9FUG8"/>
<accession>A0A0M9FUG8</accession>
<evidence type="ECO:0000256" key="1">
    <source>
        <dbReference type="SAM" id="Phobius"/>
    </source>
</evidence>
<proteinExistence type="predicted"/>
<dbReference type="GeneID" id="26908238"/>
<evidence type="ECO:0000313" key="3">
    <source>
        <dbReference type="Proteomes" id="UP000037923"/>
    </source>
</evidence>
<organism evidence="2 3">
    <name type="scientific">Leptomonas pyrrhocoris</name>
    <name type="common">Firebug parasite</name>
    <dbReference type="NCBI Taxonomy" id="157538"/>
    <lineage>
        <taxon>Eukaryota</taxon>
        <taxon>Discoba</taxon>
        <taxon>Euglenozoa</taxon>
        <taxon>Kinetoplastea</taxon>
        <taxon>Metakinetoplastina</taxon>
        <taxon>Trypanosomatida</taxon>
        <taxon>Trypanosomatidae</taxon>
        <taxon>Leishmaniinae</taxon>
        <taxon>Leptomonas</taxon>
    </lineage>
</organism>
<dbReference type="VEuPathDB" id="TriTrypDB:LpyrH10_21_0890"/>